<evidence type="ECO:0000313" key="2">
    <source>
        <dbReference type="EMBL" id="GIY60734.1"/>
    </source>
</evidence>
<protein>
    <recommendedName>
        <fullName evidence="1">MATH domain-containing protein</fullName>
    </recommendedName>
</protein>
<accession>A0AAV4USQ4</accession>
<dbReference type="AlphaFoldDB" id="A0AAV4USQ4"/>
<comment type="caution">
    <text evidence="2">The sequence shown here is derived from an EMBL/GenBank/DDBJ whole genome shotgun (WGS) entry which is preliminary data.</text>
</comment>
<evidence type="ECO:0000259" key="1">
    <source>
        <dbReference type="PROSITE" id="PS50144"/>
    </source>
</evidence>
<organism evidence="2 3">
    <name type="scientific">Caerostris extrusa</name>
    <name type="common">Bark spider</name>
    <name type="synonym">Caerostris bankana</name>
    <dbReference type="NCBI Taxonomy" id="172846"/>
    <lineage>
        <taxon>Eukaryota</taxon>
        <taxon>Metazoa</taxon>
        <taxon>Ecdysozoa</taxon>
        <taxon>Arthropoda</taxon>
        <taxon>Chelicerata</taxon>
        <taxon>Arachnida</taxon>
        <taxon>Araneae</taxon>
        <taxon>Araneomorphae</taxon>
        <taxon>Entelegynae</taxon>
        <taxon>Araneoidea</taxon>
        <taxon>Araneidae</taxon>
        <taxon>Caerostris</taxon>
    </lineage>
</organism>
<dbReference type="PROSITE" id="PS50144">
    <property type="entry name" value="MATH"/>
    <property type="match status" value="1"/>
</dbReference>
<gene>
    <name evidence="2" type="ORF">CEXT_598661</name>
</gene>
<dbReference type="SUPFAM" id="SSF49599">
    <property type="entry name" value="TRAF domain-like"/>
    <property type="match status" value="1"/>
</dbReference>
<name>A0AAV4USQ4_CAEEX</name>
<sequence>MSSWDSETPLYIEEVQDIQVKNFGFTDQSSTECTSFQPNGHIYQVTVYPNGASSEYNDYVSIYFKKCSRDPDPSSDQENFQSFRDSLSWTLSIVDANNEQKILPIFLQKNT</sequence>
<dbReference type="Gene3D" id="2.60.210.10">
    <property type="entry name" value="Apoptosis, Tumor Necrosis Factor Receptor Associated Protein 2, Chain A"/>
    <property type="match status" value="1"/>
</dbReference>
<evidence type="ECO:0000313" key="3">
    <source>
        <dbReference type="Proteomes" id="UP001054945"/>
    </source>
</evidence>
<dbReference type="EMBL" id="BPLR01013374">
    <property type="protein sequence ID" value="GIY60734.1"/>
    <property type="molecule type" value="Genomic_DNA"/>
</dbReference>
<keyword evidence="3" id="KW-1185">Reference proteome</keyword>
<proteinExistence type="predicted"/>
<dbReference type="Proteomes" id="UP001054945">
    <property type="component" value="Unassembled WGS sequence"/>
</dbReference>
<feature type="domain" description="MATH" evidence="1">
    <location>
        <begin position="13"/>
        <end position="111"/>
    </location>
</feature>
<dbReference type="InterPro" id="IPR002083">
    <property type="entry name" value="MATH/TRAF_dom"/>
</dbReference>
<reference evidence="2 3" key="1">
    <citation type="submission" date="2021-06" db="EMBL/GenBank/DDBJ databases">
        <title>Caerostris extrusa draft genome.</title>
        <authorList>
            <person name="Kono N."/>
            <person name="Arakawa K."/>
        </authorList>
    </citation>
    <scope>NUCLEOTIDE SEQUENCE [LARGE SCALE GENOMIC DNA]</scope>
</reference>
<dbReference type="InterPro" id="IPR008974">
    <property type="entry name" value="TRAF-like"/>
</dbReference>